<evidence type="ECO:0000256" key="1">
    <source>
        <dbReference type="SAM" id="MobiDB-lite"/>
    </source>
</evidence>
<feature type="compositionally biased region" description="Basic and acidic residues" evidence="1">
    <location>
        <begin position="322"/>
        <end position="333"/>
    </location>
</feature>
<dbReference type="STRING" id="52838.A0A4S8KBD3"/>
<proteinExistence type="predicted"/>
<reference evidence="2 3" key="1">
    <citation type="journal article" date="2019" name="Nat. Plants">
        <title>Genome sequencing of Musa balbisiana reveals subgenome evolution and function divergence in polyploid bananas.</title>
        <authorList>
            <person name="Yao X."/>
        </authorList>
    </citation>
    <scope>NUCLEOTIDE SEQUENCE [LARGE SCALE GENOMIC DNA]</scope>
    <source>
        <strain evidence="3">cv. DH-PKW</strain>
        <tissue evidence="2">Leaves</tissue>
    </source>
</reference>
<name>A0A4S8KBD3_MUSBA</name>
<protein>
    <submittedName>
        <fullName evidence="2">Uncharacterized protein</fullName>
    </submittedName>
</protein>
<feature type="compositionally biased region" description="Pro residues" evidence="1">
    <location>
        <begin position="14"/>
        <end position="28"/>
    </location>
</feature>
<keyword evidence="3" id="KW-1185">Reference proteome</keyword>
<organism evidence="2 3">
    <name type="scientific">Musa balbisiana</name>
    <name type="common">Banana</name>
    <dbReference type="NCBI Taxonomy" id="52838"/>
    <lineage>
        <taxon>Eukaryota</taxon>
        <taxon>Viridiplantae</taxon>
        <taxon>Streptophyta</taxon>
        <taxon>Embryophyta</taxon>
        <taxon>Tracheophyta</taxon>
        <taxon>Spermatophyta</taxon>
        <taxon>Magnoliopsida</taxon>
        <taxon>Liliopsida</taxon>
        <taxon>Zingiberales</taxon>
        <taxon>Musaceae</taxon>
        <taxon>Musa</taxon>
    </lineage>
</organism>
<evidence type="ECO:0000313" key="2">
    <source>
        <dbReference type="EMBL" id="THU72420.1"/>
    </source>
</evidence>
<feature type="region of interest" description="Disordered" evidence="1">
    <location>
        <begin position="1"/>
        <end position="63"/>
    </location>
</feature>
<dbReference type="EMBL" id="PYDT01000001">
    <property type="protein sequence ID" value="THU72420.1"/>
    <property type="molecule type" value="Genomic_DNA"/>
</dbReference>
<feature type="compositionally biased region" description="Low complexity" evidence="1">
    <location>
        <begin position="29"/>
        <end position="39"/>
    </location>
</feature>
<evidence type="ECO:0000313" key="3">
    <source>
        <dbReference type="Proteomes" id="UP000317650"/>
    </source>
</evidence>
<dbReference type="Proteomes" id="UP000317650">
    <property type="component" value="Chromosome 4"/>
</dbReference>
<dbReference type="PANTHER" id="PTHR34361">
    <property type="entry name" value="OS08G0157800 PROTEIN"/>
    <property type="match status" value="1"/>
</dbReference>
<feature type="region of interest" description="Disordered" evidence="1">
    <location>
        <begin position="299"/>
        <end position="355"/>
    </location>
</feature>
<sequence length="980" mass="107670">MIRAGGGSYRNRLPSPPPPPPPPPPLPQNPSSSSTLSPLARPFTIDHIFHSSPPPPSYHRLPAVDRPSAALLPSHTAISSVGSLRTQPSTGPGADPFAHYYSNSQPPAIVDSFRPSSAFSGVGTDPWNRPFDEEMGHGMRTDAVWSWTEPSLGYKVPPFQEEHAGNGYSYYDSDSYGVWHGILPNSVTEKVHFRSQSPEWLHNMQPENYEQNIRTPISAPTTLLKGIHCSGTTGSTPGMGSHDTFVSNSTYDRYMKQLDSCSVIPCSVSSQIFSPSDLRAVSNVNSTYKTVLQEVPCKTNDSSTIPSKLKEPNLNQNLGSKRSHDEQRGEDYSLSKSTPSAADLGEDFPSSTNNATDSHLNLSAAKNPGLRLTNLVITDAFPSICSSVEPDKSMKSSSEAIDQHSLAVDSPCWKGAPSSRQAPFTVDEMLVQTAIEESKDYVSLCQDRRQLLESVGRSKNPAEQDGNLIFDERKKISTSEKPQCSSVISSIIHQRPENVNKKLSDYRKDDSENEILFDVVYSEHKNKTIEVERVSKVQVGDAVKSFETESTVVNKFPQAKGIEDYNKGSCSSPQKNTKELVKAMHGSSIKLLCTNFSGDDELEPHDYRLLHSVINNIALVLKDKKAIKWMVLAMALMVGHNEGSQGFVGCNPHCSGLEATGSFCRCSNTDDVDQINMKGKMHSVGHNDVNDELRKEDNTNLRKVNDITQIYENALSKSFSEREENTQTLLYKTLWIEAEAAACRLKYELQLTQTETQSENLMPSRSDTSSSVPFAHDLQGHKGKGVLVGTISPTKVSEGISKCQNPHEASATCESNKSEDIESSVMIRYKILKDRSVSSSYRSMEELDPEDTGTCSGTREVVYGSPDVANASSIKDLPVNLADLGFMESVMQPYDEDRPTPWSSHLTAVQSLGAASDEELRSGLNISGYVDAKLMFSGPLNGSLIQSYMTYNQGNWSLTSGYENSSSEWEHVLGEETTQH</sequence>
<accession>A0A4S8KBD3</accession>
<dbReference type="PANTHER" id="PTHR34361:SF2">
    <property type="entry name" value="OS08G0157800 PROTEIN"/>
    <property type="match status" value="1"/>
</dbReference>
<gene>
    <name evidence="2" type="ORF">C4D60_Mb04t11940</name>
</gene>
<dbReference type="AlphaFoldDB" id="A0A4S8KBD3"/>
<comment type="caution">
    <text evidence="2">The sequence shown here is derived from an EMBL/GenBank/DDBJ whole genome shotgun (WGS) entry which is preliminary data.</text>
</comment>